<dbReference type="Proteomes" id="UP001152795">
    <property type="component" value="Unassembled WGS sequence"/>
</dbReference>
<organism evidence="2 3">
    <name type="scientific">Paramuricea clavata</name>
    <name type="common">Red gorgonian</name>
    <name type="synonym">Violescent sea-whip</name>
    <dbReference type="NCBI Taxonomy" id="317549"/>
    <lineage>
        <taxon>Eukaryota</taxon>
        <taxon>Metazoa</taxon>
        <taxon>Cnidaria</taxon>
        <taxon>Anthozoa</taxon>
        <taxon>Octocorallia</taxon>
        <taxon>Malacalcyonacea</taxon>
        <taxon>Plexauridae</taxon>
        <taxon>Paramuricea</taxon>
    </lineage>
</organism>
<evidence type="ECO:0000259" key="1">
    <source>
        <dbReference type="Pfam" id="PF05585"/>
    </source>
</evidence>
<dbReference type="AlphaFoldDB" id="A0A7D9K2V8"/>
<keyword evidence="3" id="KW-1185">Reference proteome</keyword>
<dbReference type="PANTHER" id="PTHR47331">
    <property type="entry name" value="PHD-TYPE DOMAIN-CONTAINING PROTEIN"/>
    <property type="match status" value="1"/>
</dbReference>
<sequence length="322" mass="35746">MSNHVTDNGSQFIALRTVPVVLVNGNQRIVANAFLDEGSTASYVPEDIAHKLKLQGTPEQLHVSTLTGKTTFNSTRVQINVESLDSTFSSRVDAWTKDTVTPGLDVIDWNKQKSEWPHLRHLEFPHVPRNRVVDILIGINAIEFHSPLEEIPGLQGEPVARRTPLGWTCVGLCQRNIALSEARSHCAFHNAMKEGEGDNLDCTLQRFWDLESIGLVPGKEETSTPDDLEAEKKVANSLRYVNAEVINFRRNLTAMMAQAGMKIRKWCSNEAAVMADVSPLDRAQGSIEIRDKTLPTIKALGITWEASNDLLTFQYAAPPIPD</sequence>
<gene>
    <name evidence="2" type="ORF">PACLA_8A042385</name>
</gene>
<evidence type="ECO:0000313" key="2">
    <source>
        <dbReference type="EMBL" id="CAB4040082.1"/>
    </source>
</evidence>
<feature type="domain" description="DUF1758" evidence="1">
    <location>
        <begin position="25"/>
        <end position="151"/>
    </location>
</feature>
<reference evidence="2" key="1">
    <citation type="submission" date="2020-04" db="EMBL/GenBank/DDBJ databases">
        <authorList>
            <person name="Alioto T."/>
            <person name="Alioto T."/>
            <person name="Gomez Garrido J."/>
        </authorList>
    </citation>
    <scope>NUCLEOTIDE SEQUENCE</scope>
    <source>
        <strain evidence="2">A484AB</strain>
    </source>
</reference>
<dbReference type="PANTHER" id="PTHR47331:SF5">
    <property type="entry name" value="RIBONUCLEASE H"/>
    <property type="match status" value="1"/>
</dbReference>
<dbReference type="OrthoDB" id="5984815at2759"/>
<dbReference type="InterPro" id="IPR008737">
    <property type="entry name" value="DUF1758"/>
</dbReference>
<evidence type="ECO:0000313" key="3">
    <source>
        <dbReference type="Proteomes" id="UP001152795"/>
    </source>
</evidence>
<dbReference type="EMBL" id="CACRXK020026246">
    <property type="protein sequence ID" value="CAB4040082.1"/>
    <property type="molecule type" value="Genomic_DNA"/>
</dbReference>
<dbReference type="Pfam" id="PF05585">
    <property type="entry name" value="DUF1758"/>
    <property type="match status" value="1"/>
</dbReference>
<accession>A0A7D9K2V8</accession>
<name>A0A7D9K2V8_PARCT</name>
<comment type="caution">
    <text evidence="2">The sequence shown here is derived from an EMBL/GenBank/DDBJ whole genome shotgun (WGS) entry which is preliminary data.</text>
</comment>
<protein>
    <recommendedName>
        <fullName evidence="1">DUF1758 domain-containing protein</fullName>
    </recommendedName>
</protein>
<proteinExistence type="predicted"/>